<dbReference type="EMBL" id="MGDI01000011">
    <property type="protein sequence ID" value="OGL54473.1"/>
    <property type="molecule type" value="Genomic_DNA"/>
</dbReference>
<dbReference type="SUPFAM" id="SSF89392">
    <property type="entry name" value="Prokaryotic lipoproteins and lipoprotein localization factors"/>
    <property type="match status" value="1"/>
</dbReference>
<evidence type="ECO:0000256" key="5">
    <source>
        <dbReference type="ARBA" id="ARBA00022448"/>
    </source>
</evidence>
<dbReference type="Proteomes" id="UP000178082">
    <property type="component" value="Unassembled WGS sequence"/>
</dbReference>
<keyword evidence="8" id="KW-0143">Chaperone</keyword>
<dbReference type="InterPro" id="IPR029046">
    <property type="entry name" value="LolA/LolB/LppX"/>
</dbReference>
<comment type="subcellular location">
    <subcellularLocation>
        <location evidence="1">Periplasm</location>
    </subcellularLocation>
</comment>
<dbReference type="CDD" id="cd16325">
    <property type="entry name" value="LolA"/>
    <property type="match status" value="1"/>
</dbReference>
<evidence type="ECO:0000256" key="7">
    <source>
        <dbReference type="ARBA" id="ARBA00022927"/>
    </source>
</evidence>
<dbReference type="GO" id="GO:0042597">
    <property type="term" value="C:periplasmic space"/>
    <property type="evidence" value="ECO:0007669"/>
    <property type="project" value="UniProtKB-SubCell"/>
</dbReference>
<comment type="similarity">
    <text evidence="2">Belongs to the LolA family.</text>
</comment>
<dbReference type="PANTHER" id="PTHR35869">
    <property type="entry name" value="OUTER-MEMBRANE LIPOPROTEIN CARRIER PROTEIN"/>
    <property type="match status" value="1"/>
</dbReference>
<proteinExistence type="inferred from homology"/>
<dbReference type="GO" id="GO:0042953">
    <property type="term" value="P:lipoprotein transport"/>
    <property type="evidence" value="ECO:0007669"/>
    <property type="project" value="InterPro"/>
</dbReference>
<evidence type="ECO:0000256" key="3">
    <source>
        <dbReference type="ARBA" id="ARBA00011245"/>
    </source>
</evidence>
<dbReference type="Pfam" id="PF03548">
    <property type="entry name" value="LolA"/>
    <property type="match status" value="1"/>
</dbReference>
<evidence type="ECO:0000256" key="2">
    <source>
        <dbReference type="ARBA" id="ARBA00007615"/>
    </source>
</evidence>
<comment type="subunit">
    <text evidence="3">Monomer.</text>
</comment>
<dbReference type="InterPro" id="IPR004564">
    <property type="entry name" value="OM_lipoprot_carrier_LolA-like"/>
</dbReference>
<dbReference type="AlphaFoldDB" id="A0A1F7SL33"/>
<keyword evidence="5" id="KW-0813">Transport</keyword>
<evidence type="ECO:0000313" key="10">
    <source>
        <dbReference type="Proteomes" id="UP000178082"/>
    </source>
</evidence>
<evidence type="ECO:0000256" key="4">
    <source>
        <dbReference type="ARBA" id="ARBA00014035"/>
    </source>
</evidence>
<organism evidence="9 10">
    <name type="scientific">Candidatus Schekmanbacteria bacterium RIFCSPLOWO2_12_FULL_38_15</name>
    <dbReference type="NCBI Taxonomy" id="1817883"/>
    <lineage>
        <taxon>Bacteria</taxon>
        <taxon>Candidatus Schekmaniibacteriota</taxon>
    </lineage>
</organism>
<keyword evidence="7" id="KW-0653">Protein transport</keyword>
<keyword evidence="9" id="KW-0449">Lipoprotein</keyword>
<sequence length="226" mass="26253">MKYILIKPSGLFLYLLILNFILPEPVYPETSALDEIVSKIQKKYEYVRELETDCIQETFNRTVEKKFIFKGSLYVKKPDKLRMEIKEPEKQLIIANGQTLWVYLPENKQVVREKLDLNNKSKTALTILTGMAKLSRDFEISMEQGSEKSRSYMLGLIPKDSKSMIKKMRLEVDKNNLNFQKVIVEDSFGNWTSYELKNIKVNRGISDSKFEFKTPDGVEVVESTGD</sequence>
<dbReference type="STRING" id="1817883.A3G31_09930"/>
<dbReference type="PANTHER" id="PTHR35869:SF1">
    <property type="entry name" value="OUTER-MEMBRANE LIPOPROTEIN CARRIER PROTEIN"/>
    <property type="match status" value="1"/>
</dbReference>
<evidence type="ECO:0000256" key="6">
    <source>
        <dbReference type="ARBA" id="ARBA00022764"/>
    </source>
</evidence>
<evidence type="ECO:0000256" key="1">
    <source>
        <dbReference type="ARBA" id="ARBA00004418"/>
    </source>
</evidence>
<dbReference type="InterPro" id="IPR018323">
    <property type="entry name" value="OM_lipoprot_carrier_LolA_Pbac"/>
</dbReference>
<protein>
    <recommendedName>
        <fullName evidence="4">Outer-membrane lipoprotein carrier protein</fullName>
    </recommendedName>
</protein>
<comment type="caution">
    <text evidence="9">The sequence shown here is derived from an EMBL/GenBank/DDBJ whole genome shotgun (WGS) entry which is preliminary data.</text>
</comment>
<evidence type="ECO:0000256" key="8">
    <source>
        <dbReference type="ARBA" id="ARBA00023186"/>
    </source>
</evidence>
<dbReference type="Gene3D" id="2.50.20.10">
    <property type="entry name" value="Lipoprotein localisation LolA/LolB/LppX"/>
    <property type="match status" value="1"/>
</dbReference>
<gene>
    <name evidence="9" type="ORF">A3G31_09930</name>
</gene>
<keyword evidence="6" id="KW-0574">Periplasm</keyword>
<dbReference type="NCBIfam" id="TIGR00547">
    <property type="entry name" value="lolA"/>
    <property type="match status" value="1"/>
</dbReference>
<evidence type="ECO:0000313" key="9">
    <source>
        <dbReference type="EMBL" id="OGL54473.1"/>
    </source>
</evidence>
<name>A0A1F7SL33_9BACT</name>
<accession>A0A1F7SL33</accession>
<reference evidence="9 10" key="1">
    <citation type="journal article" date="2016" name="Nat. Commun.">
        <title>Thousands of microbial genomes shed light on interconnected biogeochemical processes in an aquifer system.</title>
        <authorList>
            <person name="Anantharaman K."/>
            <person name="Brown C.T."/>
            <person name="Hug L.A."/>
            <person name="Sharon I."/>
            <person name="Castelle C.J."/>
            <person name="Probst A.J."/>
            <person name="Thomas B.C."/>
            <person name="Singh A."/>
            <person name="Wilkins M.J."/>
            <person name="Karaoz U."/>
            <person name="Brodie E.L."/>
            <person name="Williams K.H."/>
            <person name="Hubbard S.S."/>
            <person name="Banfield J.F."/>
        </authorList>
    </citation>
    <scope>NUCLEOTIDE SEQUENCE [LARGE SCALE GENOMIC DNA]</scope>
</reference>